<keyword evidence="14" id="KW-1185">Reference proteome</keyword>
<evidence type="ECO:0000256" key="6">
    <source>
        <dbReference type="ARBA" id="ARBA00022729"/>
    </source>
</evidence>
<evidence type="ECO:0000259" key="12">
    <source>
        <dbReference type="Pfam" id="PF05196"/>
    </source>
</evidence>
<name>A0AAV6GFH8_9TELE</name>
<evidence type="ECO:0000256" key="8">
    <source>
        <dbReference type="ARBA" id="ARBA00023157"/>
    </source>
</evidence>
<dbReference type="FunFam" id="2.30.90.10:FF:000001">
    <property type="entry name" value="Pleiotrophin"/>
    <property type="match status" value="1"/>
</dbReference>
<comment type="subcellular location">
    <subcellularLocation>
        <location evidence="1 10">Secreted</location>
    </subcellularLocation>
</comment>
<dbReference type="GO" id="GO:0008083">
    <property type="term" value="F:growth factor activity"/>
    <property type="evidence" value="ECO:0007669"/>
    <property type="project" value="UniProtKB-UniRule"/>
</dbReference>
<feature type="domain" description="Pleiotrophin/Midkine C-terminal" evidence="11">
    <location>
        <begin position="104"/>
        <end position="164"/>
    </location>
</feature>
<keyword evidence="3" id="KW-0217">Developmental protein</keyword>
<keyword evidence="6" id="KW-0732">Signal</keyword>
<comment type="caution">
    <text evidence="13">The sequence shown here is derived from an EMBL/GenBank/DDBJ whole genome shotgun (WGS) entry which is preliminary data.</text>
</comment>
<comment type="function">
    <text evidence="10">Secreted protein that functions as cytokine and growth factor and mediates its signal through cell-surface proteoglycan and non-proteoglycan receptors. Regulates many processes like inflammatory response, cell proliferation, cell adhesion, cell growth, cell survival, tissue regeneration, cell differentiation and cell migration.</text>
</comment>
<keyword evidence="9 10" id="KW-0497">Mitogen</keyword>
<dbReference type="Gene3D" id="2.30.90.10">
    <property type="entry name" value="Heparin-binding Growth Factor, Midkine, Chain A- C-terminal Domain"/>
    <property type="match status" value="1"/>
</dbReference>
<keyword evidence="5 10" id="KW-0358">Heparin-binding</keyword>
<evidence type="ECO:0000313" key="14">
    <source>
        <dbReference type="Proteomes" id="UP000823561"/>
    </source>
</evidence>
<evidence type="ECO:0000256" key="10">
    <source>
        <dbReference type="RuleBase" id="RU369117"/>
    </source>
</evidence>
<accession>A0AAV6GFH8</accession>
<comment type="similarity">
    <text evidence="2 10">Belongs to the pleiotrophin family.</text>
</comment>
<dbReference type="PRINTS" id="PR00269">
    <property type="entry name" value="PTNMIDKINE"/>
</dbReference>
<keyword evidence="8 10" id="KW-1015">Disulfide bond</keyword>
<dbReference type="InterPro" id="IPR038130">
    <property type="entry name" value="PTN/MK_C_dom_sf"/>
</dbReference>
<keyword evidence="7 10" id="KW-0339">Growth factor</keyword>
<organism evidence="13 14">
    <name type="scientific">Alosa alosa</name>
    <name type="common">allis shad</name>
    <dbReference type="NCBI Taxonomy" id="278164"/>
    <lineage>
        <taxon>Eukaryota</taxon>
        <taxon>Metazoa</taxon>
        <taxon>Chordata</taxon>
        <taxon>Craniata</taxon>
        <taxon>Vertebrata</taxon>
        <taxon>Euteleostomi</taxon>
        <taxon>Actinopterygii</taxon>
        <taxon>Neopterygii</taxon>
        <taxon>Teleostei</taxon>
        <taxon>Clupei</taxon>
        <taxon>Clupeiformes</taxon>
        <taxon>Clupeoidei</taxon>
        <taxon>Clupeidae</taxon>
        <taxon>Alosa</taxon>
    </lineage>
</organism>
<sequence length="166" mass="18335">MPISSQLPDTHNVLTKRRQCITVKMRHILSVTLLLVIVMTADASTRKKDKVKEPKSGADCAEWKYGRCVPTNGDCGAGVREATCNQQTKKHKCKVPCNWKKDFGADCKYKFGRWAECDSTTGTKSRSGTLKKVLFNADCQATIKVSKPCAPKTKSKPAKKGKGKEN</sequence>
<dbReference type="GO" id="GO:0051781">
    <property type="term" value="P:positive regulation of cell division"/>
    <property type="evidence" value="ECO:0007669"/>
    <property type="project" value="UniProtKB-UniRule"/>
</dbReference>
<reference evidence="13" key="1">
    <citation type="submission" date="2020-10" db="EMBL/GenBank/DDBJ databases">
        <title>Chromosome-scale genome assembly of the Allis shad, Alosa alosa.</title>
        <authorList>
            <person name="Margot Z."/>
            <person name="Christophe K."/>
            <person name="Cabau C."/>
            <person name="Louis A."/>
            <person name="Berthelot C."/>
            <person name="Parey E."/>
            <person name="Roest Crollius H."/>
            <person name="Montfort J."/>
            <person name="Robinson-Rechavi M."/>
            <person name="Bucao C."/>
            <person name="Bouchez O."/>
            <person name="Gislard M."/>
            <person name="Lluch J."/>
            <person name="Milhes M."/>
            <person name="Lampietro C."/>
            <person name="Lopez Roques C."/>
            <person name="Donnadieu C."/>
            <person name="Braasch I."/>
            <person name="Desvignes T."/>
            <person name="Postlethwait J."/>
            <person name="Bobe J."/>
            <person name="Guiguen Y."/>
        </authorList>
    </citation>
    <scope>NUCLEOTIDE SEQUENCE</scope>
    <source>
        <strain evidence="13">M-15738</strain>
        <tissue evidence="13">Blood</tissue>
    </source>
</reference>
<dbReference type="FunFam" id="2.20.60.10:FF:000002">
    <property type="entry name" value="Midkine a"/>
    <property type="match status" value="1"/>
</dbReference>
<dbReference type="InterPro" id="IPR037122">
    <property type="entry name" value="PTN/MK_N_dom_sf"/>
</dbReference>
<dbReference type="GO" id="GO:0005576">
    <property type="term" value="C:extracellular region"/>
    <property type="evidence" value="ECO:0007669"/>
    <property type="project" value="UniProtKB-SubCell"/>
</dbReference>
<dbReference type="PANTHER" id="PTHR13850">
    <property type="entry name" value="PLEIOTROPHIN FAMILY MEMBER"/>
    <property type="match status" value="1"/>
</dbReference>
<dbReference type="InterPro" id="IPR000762">
    <property type="entry name" value="Midkine_heparin-bd_GF"/>
</dbReference>
<dbReference type="Proteomes" id="UP000823561">
    <property type="component" value="Chromosome 11"/>
</dbReference>
<dbReference type="Pfam" id="PF01091">
    <property type="entry name" value="PTN_MK_C"/>
    <property type="match status" value="1"/>
</dbReference>
<evidence type="ECO:0000259" key="11">
    <source>
        <dbReference type="Pfam" id="PF01091"/>
    </source>
</evidence>
<proteinExistence type="inferred from homology"/>
<feature type="domain" description="Pleiotrophin/Midkine N-terminal" evidence="12">
    <location>
        <begin position="47"/>
        <end position="103"/>
    </location>
</feature>
<gene>
    <name evidence="13" type="ORF">AALO_G00154180</name>
</gene>
<evidence type="ECO:0000256" key="9">
    <source>
        <dbReference type="ARBA" id="ARBA00023246"/>
    </source>
</evidence>
<evidence type="ECO:0000256" key="2">
    <source>
        <dbReference type="ARBA" id="ARBA00005403"/>
    </source>
</evidence>
<evidence type="ECO:0000256" key="1">
    <source>
        <dbReference type="ARBA" id="ARBA00004613"/>
    </source>
</evidence>
<dbReference type="Pfam" id="PF05196">
    <property type="entry name" value="PTN_MK_N"/>
    <property type="match status" value="1"/>
</dbReference>
<dbReference type="SUPFAM" id="SSF57288">
    <property type="entry name" value="Midkine"/>
    <property type="match status" value="2"/>
</dbReference>
<evidence type="ECO:0000256" key="5">
    <source>
        <dbReference type="ARBA" id="ARBA00022674"/>
    </source>
</evidence>
<dbReference type="GO" id="GO:0008201">
    <property type="term" value="F:heparin binding"/>
    <property type="evidence" value="ECO:0007669"/>
    <property type="project" value="UniProtKB-UniRule"/>
</dbReference>
<protein>
    <recommendedName>
        <fullName evidence="10">Midkine</fullName>
        <shortName evidence="10">MK</shortName>
    </recommendedName>
</protein>
<dbReference type="Gene3D" id="2.20.60.10">
    <property type="entry name" value="Pleiotrophin/Midkine, N-terminal domain"/>
    <property type="match status" value="1"/>
</dbReference>
<evidence type="ECO:0000256" key="4">
    <source>
        <dbReference type="ARBA" id="ARBA00022525"/>
    </source>
</evidence>
<keyword evidence="4 10" id="KW-0964">Secreted</keyword>
<evidence type="ECO:0000256" key="7">
    <source>
        <dbReference type="ARBA" id="ARBA00023030"/>
    </source>
</evidence>
<dbReference type="SMART" id="SM00193">
    <property type="entry name" value="PTN"/>
    <property type="match status" value="1"/>
</dbReference>
<dbReference type="EMBL" id="JADWDJ010000011">
    <property type="protein sequence ID" value="KAG5273674.1"/>
    <property type="molecule type" value="Genomic_DNA"/>
</dbReference>
<dbReference type="InterPro" id="IPR020091">
    <property type="entry name" value="PTN/MK_diS_sf"/>
</dbReference>
<dbReference type="PANTHER" id="PTHR13850:SF2">
    <property type="entry name" value="MIDKINE"/>
    <property type="match status" value="1"/>
</dbReference>
<dbReference type="InterPro" id="IPR020089">
    <property type="entry name" value="PTN/MK_N_dom"/>
</dbReference>
<evidence type="ECO:0000313" key="13">
    <source>
        <dbReference type="EMBL" id="KAG5273674.1"/>
    </source>
</evidence>
<dbReference type="AlphaFoldDB" id="A0AAV6GFH8"/>
<dbReference type="InterPro" id="IPR020090">
    <property type="entry name" value="PTN/MK_C_dom"/>
</dbReference>
<evidence type="ECO:0000256" key="3">
    <source>
        <dbReference type="ARBA" id="ARBA00022473"/>
    </source>
</evidence>